<feature type="region of interest" description="Disordered" evidence="1">
    <location>
        <begin position="115"/>
        <end position="136"/>
    </location>
</feature>
<protein>
    <submittedName>
        <fullName evidence="2">Uncharacterized protein</fullName>
    </submittedName>
</protein>
<reference evidence="2" key="1">
    <citation type="journal article" date="2020" name="Phytopathology">
        <title>Genome Sequence Resources of Colletotrichum truncatum, C. plurivorum, C. musicola, and C. sojae: Four Species Pathogenic to Soybean (Glycine max).</title>
        <authorList>
            <person name="Rogerio F."/>
            <person name="Boufleur T.R."/>
            <person name="Ciampi-Guillardi M."/>
            <person name="Sukno S.A."/>
            <person name="Thon M.R."/>
            <person name="Massola Junior N.S."/>
            <person name="Baroncelli R."/>
        </authorList>
    </citation>
    <scope>NUCLEOTIDE SEQUENCE</scope>
    <source>
        <strain evidence="2">LFN0074</strain>
    </source>
</reference>
<organism evidence="2 3">
    <name type="scientific">Colletotrichum musicola</name>
    <dbReference type="NCBI Taxonomy" id="2175873"/>
    <lineage>
        <taxon>Eukaryota</taxon>
        <taxon>Fungi</taxon>
        <taxon>Dikarya</taxon>
        <taxon>Ascomycota</taxon>
        <taxon>Pezizomycotina</taxon>
        <taxon>Sordariomycetes</taxon>
        <taxon>Hypocreomycetidae</taxon>
        <taxon>Glomerellales</taxon>
        <taxon>Glomerellaceae</taxon>
        <taxon>Colletotrichum</taxon>
        <taxon>Colletotrichum orchidearum species complex</taxon>
    </lineage>
</organism>
<comment type="caution">
    <text evidence="2">The sequence shown here is derived from an EMBL/GenBank/DDBJ whole genome shotgun (WGS) entry which is preliminary data.</text>
</comment>
<evidence type="ECO:0000313" key="3">
    <source>
        <dbReference type="Proteomes" id="UP000639643"/>
    </source>
</evidence>
<evidence type="ECO:0000256" key="1">
    <source>
        <dbReference type="SAM" id="MobiDB-lite"/>
    </source>
</evidence>
<dbReference type="EMBL" id="WIGM01001274">
    <property type="protein sequence ID" value="KAF6802373.1"/>
    <property type="molecule type" value="Genomic_DNA"/>
</dbReference>
<gene>
    <name evidence="2" type="ORF">CMUS01_15372</name>
</gene>
<sequence length="136" mass="15564">MWPTTSTLPIPRKLDEPNSGPRCRTGDLARRQMWRPVPAGGGRRKRTPGRLWTAAESRAGGRGRTIRWSRQTEHQVSHLLSVWVPRAVRSVVVVVEPWDWVASWSLRLWKKGRRGSGSNGYNLKGPMSFKHQTRCQ</sequence>
<evidence type="ECO:0000313" key="2">
    <source>
        <dbReference type="EMBL" id="KAF6802373.1"/>
    </source>
</evidence>
<name>A0A8H6IXK3_9PEZI</name>
<dbReference type="AlphaFoldDB" id="A0A8H6IXK3"/>
<keyword evidence="3" id="KW-1185">Reference proteome</keyword>
<proteinExistence type="predicted"/>
<dbReference type="Proteomes" id="UP000639643">
    <property type="component" value="Unassembled WGS sequence"/>
</dbReference>
<accession>A0A8H6IXK3</accession>
<feature type="region of interest" description="Disordered" evidence="1">
    <location>
        <begin position="1"/>
        <end position="22"/>
    </location>
</feature>